<dbReference type="GO" id="GO:0004564">
    <property type="term" value="F:beta-fructofuranosidase activity"/>
    <property type="evidence" value="ECO:0007669"/>
    <property type="project" value="UniProtKB-EC"/>
</dbReference>
<dbReference type="PANTHER" id="PTHR43101:SF1">
    <property type="entry name" value="BETA-FRUCTOSIDASE"/>
    <property type="match status" value="1"/>
</dbReference>
<geneLocation type="plasmid" evidence="8 9">
    <name>pRAHAQ01</name>
</geneLocation>
<keyword evidence="8" id="KW-0614">Plasmid</keyword>
<keyword evidence="5" id="KW-0963">Cytoplasm</keyword>
<dbReference type="Pfam" id="PF08244">
    <property type="entry name" value="Glyco_hydro_32C"/>
    <property type="match status" value="1"/>
</dbReference>
<accession>A0A0H3FHZ7</accession>
<proteinExistence type="inferred from homology"/>
<feature type="domain" description="Glycosyl hydrolase family 32 C-terminal" evidence="7">
    <location>
        <begin position="415"/>
        <end position="445"/>
    </location>
</feature>
<dbReference type="CDD" id="cd18623">
    <property type="entry name" value="GH32_ScrB-like"/>
    <property type="match status" value="1"/>
</dbReference>
<dbReference type="InterPro" id="IPR013189">
    <property type="entry name" value="Glyco_hydro_32_C"/>
</dbReference>
<dbReference type="InterPro" id="IPR006232">
    <property type="entry name" value="Suc6P_hydrolase"/>
</dbReference>
<dbReference type="GO" id="GO:0005737">
    <property type="term" value="C:cytoplasm"/>
    <property type="evidence" value="ECO:0007669"/>
    <property type="project" value="UniProtKB-SubCell"/>
</dbReference>
<dbReference type="InterPro" id="IPR023296">
    <property type="entry name" value="Glyco_hydro_beta-prop_sf"/>
</dbReference>
<dbReference type="InterPro" id="IPR013148">
    <property type="entry name" value="Glyco_hydro_32_N"/>
</dbReference>
<evidence type="ECO:0000256" key="4">
    <source>
        <dbReference type="RuleBase" id="RU362110"/>
    </source>
</evidence>
<dbReference type="PROSITE" id="PS00609">
    <property type="entry name" value="GLYCOSYL_HYDROL_F32"/>
    <property type="match status" value="1"/>
</dbReference>
<dbReference type="InterPro" id="IPR018053">
    <property type="entry name" value="Glyco_hydro_32_AS"/>
</dbReference>
<evidence type="ECO:0000259" key="7">
    <source>
        <dbReference type="Pfam" id="PF08244"/>
    </source>
</evidence>
<sequence>MTEVSLLKKALRSVVAGQVRAAADPYRPGWHLAPPVGLLNDPNGFIQHNGRFHLFYQWNPLACAHGAKFWGHWSSADLLHWQHEPLALAPSEEYETHGCYSGSAVTDNGQLTLIYTGNVKYPDGSRTAFQCLARENAEGEFDKTGPVFNLPQGYTGHVRDPKVWWHDKHWYMVLGAQDLSLQGKVLLLRSNDLSAWDLLGEIAGSGLHGLGEFGYMWECPDLFRLAENDILICCPQGLAAESDRYLNTFQSGYFVGQLDYANATFTHGDFAELDLGFEFYAPQTTQTDDGRRLLIGWMGIPDGDEFFQPTIQNGWLHTLTCPRELTLVAGKIIQKPARELQQLRRDEQTWQGIADYCLPLDITHAETEIVTEHPFIADFGGDMTLSFDGEWLRLSRKNRRTGVPEYRVWQGQLRKLTVLSDASSLEIFINDGEAVMSARYFPVLPAQLNLQGSHQITLRHWSLAECVIE</sequence>
<dbReference type="UniPathway" id="UPA00238"/>
<dbReference type="OrthoDB" id="9801455at2"/>
<feature type="domain" description="Glycosyl hydrolase family 32 N-terminal" evidence="6">
    <location>
        <begin position="31"/>
        <end position="336"/>
    </location>
</feature>
<dbReference type="SMART" id="SM00640">
    <property type="entry name" value="Glyco_32"/>
    <property type="match status" value="1"/>
</dbReference>
<dbReference type="eggNOG" id="COG1621">
    <property type="taxonomic scope" value="Bacteria"/>
</dbReference>
<dbReference type="GO" id="GO:0005985">
    <property type="term" value="P:sucrose metabolic process"/>
    <property type="evidence" value="ECO:0007669"/>
    <property type="project" value="UniProtKB-UniPathway"/>
</dbReference>
<evidence type="ECO:0000256" key="5">
    <source>
        <dbReference type="RuleBase" id="RU365015"/>
    </source>
</evidence>
<dbReference type="Pfam" id="PF00251">
    <property type="entry name" value="Glyco_hydro_32N"/>
    <property type="match status" value="1"/>
</dbReference>
<protein>
    <recommendedName>
        <fullName evidence="4">Sucrose-6-phosphate hydrolase</fullName>
        <ecNumber evidence="4">3.2.1.26</ecNumber>
    </recommendedName>
    <alternativeName>
        <fullName evidence="5">Invertase</fullName>
    </alternativeName>
</protein>
<evidence type="ECO:0000313" key="9">
    <source>
        <dbReference type="Proteomes" id="UP000007257"/>
    </source>
</evidence>
<keyword evidence="5" id="KW-0119">Carbohydrate metabolism</keyword>
<evidence type="ECO:0000313" key="8">
    <source>
        <dbReference type="EMBL" id="ADW76395.1"/>
    </source>
</evidence>
<dbReference type="InterPro" id="IPR001362">
    <property type="entry name" value="Glyco_hydro_32"/>
</dbReference>
<evidence type="ECO:0000256" key="3">
    <source>
        <dbReference type="ARBA" id="ARBA00023295"/>
    </source>
</evidence>
<dbReference type="InterPro" id="IPR013320">
    <property type="entry name" value="ConA-like_dom_sf"/>
</dbReference>
<dbReference type="Gene3D" id="2.115.10.20">
    <property type="entry name" value="Glycosyl hydrolase domain, family 43"/>
    <property type="match status" value="1"/>
</dbReference>
<dbReference type="Proteomes" id="UP000007257">
    <property type="component" value="Plasmid pRAHAQ01"/>
</dbReference>
<dbReference type="EC" id="3.2.1.26" evidence="4"/>
<dbReference type="NCBIfam" id="TIGR01322">
    <property type="entry name" value="scrB_fam"/>
    <property type="match status" value="1"/>
</dbReference>
<dbReference type="HOGENOM" id="CLU_001528_7_1_6"/>
<evidence type="ECO:0000259" key="6">
    <source>
        <dbReference type="Pfam" id="PF00251"/>
    </source>
</evidence>
<name>A0A0H3FHZ7_RAHSY</name>
<reference evidence="8 9" key="2">
    <citation type="journal article" date="2012" name="J. Bacteriol.">
        <title>Complete Genome Sequence of Rahnella sp. Strain Y9602, a Gammaproteobacterium Isolate from Metal- and Radionuclide-Contaminated Soil.</title>
        <authorList>
            <person name="Martinez R.J."/>
            <person name="Bruce D."/>
            <person name="Detter C."/>
            <person name="Goodwin L.A."/>
            <person name="Han J."/>
            <person name="Han C.S."/>
            <person name="Held B."/>
            <person name="Land M.L."/>
            <person name="Mikhailova N."/>
            <person name="Nolan M."/>
            <person name="Pennacchio L."/>
            <person name="Pitluck S."/>
            <person name="Tapia R."/>
            <person name="Woyke T."/>
            <person name="Sobecky P.A."/>
        </authorList>
    </citation>
    <scope>NUCLEOTIDE SEQUENCE [LARGE SCALE GENOMIC DNA]</scope>
    <source>
        <strain evidence="8 9">Y9602</strain>
        <plasmid evidence="8 9">pRAHAQ01</plasmid>
    </source>
</reference>
<dbReference type="EMBL" id="CP002506">
    <property type="protein sequence ID" value="ADW76395.1"/>
    <property type="molecule type" value="Genomic_DNA"/>
</dbReference>
<comment type="function">
    <text evidence="5">Enables the bacterium to metabolize sucrose as a sole carbon source.</text>
</comment>
<evidence type="ECO:0000256" key="1">
    <source>
        <dbReference type="ARBA" id="ARBA00009902"/>
    </source>
</evidence>
<keyword evidence="2 4" id="KW-0378">Hydrolase</keyword>
<dbReference type="SUPFAM" id="SSF75005">
    <property type="entry name" value="Arabinanase/levansucrase/invertase"/>
    <property type="match status" value="1"/>
</dbReference>
<evidence type="ECO:0000256" key="2">
    <source>
        <dbReference type="ARBA" id="ARBA00022801"/>
    </source>
</evidence>
<dbReference type="AlphaFoldDB" id="A0A0H3FHZ7"/>
<dbReference type="PANTHER" id="PTHR43101">
    <property type="entry name" value="BETA-FRUCTOSIDASE"/>
    <property type="match status" value="1"/>
</dbReference>
<dbReference type="SUPFAM" id="SSF49899">
    <property type="entry name" value="Concanavalin A-like lectins/glucanases"/>
    <property type="match status" value="1"/>
</dbReference>
<comment type="subcellular location">
    <subcellularLocation>
        <location evidence="5">Cytoplasm</location>
    </subcellularLocation>
</comment>
<reference evidence="9" key="1">
    <citation type="submission" date="2011-01" db="EMBL/GenBank/DDBJ databases">
        <title>Complete sequence of plasmid1 of Rahnella sp. Y9602.</title>
        <authorList>
            <consortium name="US DOE Joint Genome Institute"/>
            <person name="Lucas S."/>
            <person name="Copeland A."/>
            <person name="Lapidus A."/>
            <person name="Cheng J.-F."/>
            <person name="Goodwin L."/>
            <person name="Pitluck S."/>
            <person name="Lu M."/>
            <person name="Detter J.C."/>
            <person name="Han C."/>
            <person name="Tapia R."/>
            <person name="Land M."/>
            <person name="Hauser L."/>
            <person name="Kyrpides N."/>
            <person name="Ivanova N."/>
            <person name="Ovchinnikova G."/>
            <person name="Pagani I."/>
            <person name="Sobecky P.A."/>
            <person name="Martinez R.J."/>
            <person name="Woyke T."/>
        </authorList>
    </citation>
    <scope>NUCLEOTIDE SEQUENCE [LARGE SCALE GENOMIC DNA]</scope>
    <source>
        <strain evidence="9">Y9602</strain>
        <plasmid evidence="9">pRAHAQ01</plasmid>
    </source>
</reference>
<gene>
    <name evidence="8" type="ordered locus">Rahaq_4816</name>
</gene>
<dbReference type="RefSeq" id="WP_013578076.1">
    <property type="nucleotide sequence ID" value="NC_015062.1"/>
</dbReference>
<dbReference type="KEGG" id="rah:Rahaq_4816"/>
<comment type="catalytic activity">
    <reaction evidence="4">
        <text>Hydrolysis of terminal non-reducing beta-D-fructofuranoside residues in beta-D-fructofuranosides.</text>
        <dbReference type="EC" id="3.2.1.26"/>
    </reaction>
</comment>
<comment type="pathway">
    <text evidence="5">Glycan biosynthesis; sucrose metabolism.</text>
</comment>
<dbReference type="Gene3D" id="2.60.120.560">
    <property type="entry name" value="Exo-inulinase, domain 1"/>
    <property type="match status" value="1"/>
</dbReference>
<dbReference type="InterPro" id="IPR051214">
    <property type="entry name" value="GH32_Enzymes"/>
</dbReference>
<keyword evidence="3 4" id="KW-0326">Glycosidase</keyword>
<organism evidence="8 9">
    <name type="scientific">Rahnella sp. (strain Y9602)</name>
    <dbReference type="NCBI Taxonomy" id="2703885"/>
    <lineage>
        <taxon>Bacteria</taxon>
        <taxon>Pseudomonadati</taxon>
        <taxon>Pseudomonadota</taxon>
        <taxon>Gammaproteobacteria</taxon>
        <taxon>Enterobacterales</taxon>
        <taxon>Yersiniaceae</taxon>
        <taxon>Rahnella</taxon>
    </lineage>
</organism>
<comment type="similarity">
    <text evidence="1 4">Belongs to the glycosyl hydrolase 32 family.</text>
</comment>